<dbReference type="InterPro" id="IPR006139">
    <property type="entry name" value="D-isomer_2_OHA_DH_cat_dom"/>
</dbReference>
<protein>
    <recommendedName>
        <fullName evidence="9">2-hydroxyacid dehydrogenase</fullName>
    </recommendedName>
</protein>
<dbReference type="AlphaFoldDB" id="A0A2N1JAI3"/>
<organism evidence="7 8">
    <name type="scientific">Malassezia vespertilionis</name>
    <dbReference type="NCBI Taxonomy" id="2020962"/>
    <lineage>
        <taxon>Eukaryota</taxon>
        <taxon>Fungi</taxon>
        <taxon>Dikarya</taxon>
        <taxon>Basidiomycota</taxon>
        <taxon>Ustilaginomycotina</taxon>
        <taxon>Malasseziomycetes</taxon>
        <taxon>Malasseziales</taxon>
        <taxon>Malasseziaceae</taxon>
        <taxon>Malassezia</taxon>
    </lineage>
</organism>
<evidence type="ECO:0000313" key="7">
    <source>
        <dbReference type="EMBL" id="PKI83561.1"/>
    </source>
</evidence>
<name>A0A2N1JAI3_9BASI</name>
<evidence type="ECO:0000259" key="5">
    <source>
        <dbReference type="Pfam" id="PF00389"/>
    </source>
</evidence>
<dbReference type="GO" id="GO:0005829">
    <property type="term" value="C:cytosol"/>
    <property type="evidence" value="ECO:0007669"/>
    <property type="project" value="TreeGrafter"/>
</dbReference>
<dbReference type="InterPro" id="IPR050223">
    <property type="entry name" value="D-isomer_2-hydroxyacid_DH"/>
</dbReference>
<dbReference type="InterPro" id="IPR029753">
    <property type="entry name" value="D-isomer_DH_CS"/>
</dbReference>
<gene>
    <name evidence="7" type="ORF">MVES_002715</name>
</gene>
<dbReference type="GO" id="GO:0051287">
    <property type="term" value="F:NAD binding"/>
    <property type="evidence" value="ECO:0007669"/>
    <property type="project" value="InterPro"/>
</dbReference>
<evidence type="ECO:0000256" key="4">
    <source>
        <dbReference type="RuleBase" id="RU003719"/>
    </source>
</evidence>
<dbReference type="InterPro" id="IPR029752">
    <property type="entry name" value="D-isomer_DH_CS1"/>
</dbReference>
<dbReference type="InterPro" id="IPR036291">
    <property type="entry name" value="NAD(P)-bd_dom_sf"/>
</dbReference>
<feature type="domain" description="D-isomer specific 2-hydroxyacid dehydrogenase catalytic" evidence="5">
    <location>
        <begin position="93"/>
        <end position="368"/>
    </location>
</feature>
<dbReference type="Pfam" id="PF00389">
    <property type="entry name" value="2-Hacid_dh"/>
    <property type="match status" value="1"/>
</dbReference>
<accession>A0A2N1JAI3</accession>
<keyword evidence="3" id="KW-0520">NAD</keyword>
<dbReference type="STRING" id="2020962.A0A2N1JAI3"/>
<keyword evidence="2 4" id="KW-0560">Oxidoreductase</keyword>
<dbReference type="PROSITE" id="PS00670">
    <property type="entry name" value="D_2_HYDROXYACID_DH_2"/>
    <property type="match status" value="1"/>
</dbReference>
<evidence type="ECO:0000259" key="6">
    <source>
        <dbReference type="Pfam" id="PF02826"/>
    </source>
</evidence>
<sequence length="378" mass="40934">MFPRILPTSRAARSLRTHFDHARRMYSNETAQVLLMDDILLSANELARLETQAQVFRNQATNRAELIEAFRPGGPYANIQGLYRHFGGNRSIRISGRFDAELVNALPPSLKFIVHNGAGYDQLDIGALTARGIQASNVPVVTNAPTADTALFLLLGSLRRFPLAMAQLHKGVFNSEFPFTTASNPEGLVLGIVGAGGIGSELARKAANALGMRVIYHNRNRLANEREVVGMPAGLQMSYRATLKELLEESDAVSLHCPLTPETHHLIGAEQLKQMRPHAVLINTARGPVVDEAALVNALETDEIAGAGLDVYEEEPKIHPGLVALSETKALLVPHVGTLTLQTQTNMETACLRNLAHGLDTGALAFTVKEQAGLNMHA</sequence>
<dbReference type="EMBL" id="KZ454991">
    <property type="protein sequence ID" value="PKI83561.1"/>
    <property type="molecule type" value="Genomic_DNA"/>
</dbReference>
<dbReference type="SUPFAM" id="SSF51735">
    <property type="entry name" value="NAD(P)-binding Rossmann-fold domains"/>
    <property type="match status" value="1"/>
</dbReference>
<dbReference type="FunFam" id="3.40.50.720:FF:000203">
    <property type="entry name" value="D-3-phosphoglycerate dehydrogenase (SerA)"/>
    <property type="match status" value="1"/>
</dbReference>
<feature type="domain" description="D-isomer specific 2-hydroxyacid dehydrogenase NAD-binding" evidence="6">
    <location>
        <begin position="152"/>
        <end position="337"/>
    </location>
</feature>
<dbReference type="SUPFAM" id="SSF52283">
    <property type="entry name" value="Formate/glycerate dehydrogenase catalytic domain-like"/>
    <property type="match status" value="1"/>
</dbReference>
<dbReference type="InterPro" id="IPR006140">
    <property type="entry name" value="D-isomer_DH_NAD-bd"/>
</dbReference>
<dbReference type="Pfam" id="PF02826">
    <property type="entry name" value="2-Hacid_dh_C"/>
    <property type="match status" value="1"/>
</dbReference>
<dbReference type="GO" id="GO:0030267">
    <property type="term" value="F:glyoxylate reductase (NADPH) activity"/>
    <property type="evidence" value="ECO:0007669"/>
    <property type="project" value="TreeGrafter"/>
</dbReference>
<evidence type="ECO:0000256" key="1">
    <source>
        <dbReference type="ARBA" id="ARBA00005854"/>
    </source>
</evidence>
<dbReference type="PROSITE" id="PS00065">
    <property type="entry name" value="D_2_HYDROXYACID_DH_1"/>
    <property type="match status" value="1"/>
</dbReference>
<evidence type="ECO:0008006" key="9">
    <source>
        <dbReference type="Google" id="ProtNLM"/>
    </source>
</evidence>
<dbReference type="PANTHER" id="PTHR10996:SF289">
    <property type="entry name" value="2-HYDROXYACID DEHYDROGENASE"/>
    <property type="match status" value="1"/>
</dbReference>
<evidence type="ECO:0000256" key="2">
    <source>
        <dbReference type="ARBA" id="ARBA00023002"/>
    </source>
</evidence>
<evidence type="ECO:0000256" key="3">
    <source>
        <dbReference type="ARBA" id="ARBA00023027"/>
    </source>
</evidence>
<dbReference type="OrthoDB" id="9991913at2759"/>
<evidence type="ECO:0000313" key="8">
    <source>
        <dbReference type="Proteomes" id="UP000232875"/>
    </source>
</evidence>
<comment type="similarity">
    <text evidence="1 4">Belongs to the D-isomer specific 2-hydroxyacid dehydrogenase family.</text>
</comment>
<keyword evidence="8" id="KW-1185">Reference proteome</keyword>
<reference evidence="7 8" key="1">
    <citation type="submission" date="2017-10" db="EMBL/GenBank/DDBJ databases">
        <title>A novel species of cold-tolerant Malassezia isolated from bats.</title>
        <authorList>
            <person name="Lorch J.M."/>
            <person name="Palmer J.M."/>
            <person name="Vanderwolf K.J."/>
            <person name="Schmidt K.Z."/>
            <person name="Verant M.L."/>
            <person name="Weller T.J."/>
            <person name="Blehert D.S."/>
        </authorList>
    </citation>
    <scope>NUCLEOTIDE SEQUENCE [LARGE SCALE GENOMIC DNA]</scope>
    <source>
        <strain evidence="7 8">NWHC:44797-103</strain>
    </source>
</reference>
<dbReference type="PANTHER" id="PTHR10996">
    <property type="entry name" value="2-HYDROXYACID DEHYDROGENASE-RELATED"/>
    <property type="match status" value="1"/>
</dbReference>
<dbReference type="GO" id="GO:0016618">
    <property type="term" value="F:hydroxypyruvate reductase [NAD(P)H] activity"/>
    <property type="evidence" value="ECO:0007669"/>
    <property type="project" value="TreeGrafter"/>
</dbReference>
<dbReference type="CDD" id="cd12168">
    <property type="entry name" value="Mand_dh_like"/>
    <property type="match status" value="1"/>
</dbReference>
<dbReference type="Gene3D" id="3.40.50.720">
    <property type="entry name" value="NAD(P)-binding Rossmann-like Domain"/>
    <property type="match status" value="2"/>
</dbReference>
<dbReference type="Proteomes" id="UP000232875">
    <property type="component" value="Unassembled WGS sequence"/>
</dbReference>
<proteinExistence type="inferred from homology"/>